<feature type="transmembrane region" description="Helical" evidence="7">
    <location>
        <begin position="151"/>
        <end position="172"/>
    </location>
</feature>
<dbReference type="AlphaFoldDB" id="A0A8I3A955"/>
<feature type="transmembrane region" description="Helical" evidence="7">
    <location>
        <begin position="16"/>
        <end position="37"/>
    </location>
</feature>
<feature type="transmembrane region" description="Helical" evidence="7">
    <location>
        <begin position="72"/>
        <end position="95"/>
    </location>
</feature>
<evidence type="ECO:0000256" key="1">
    <source>
        <dbReference type="ARBA" id="ARBA00004141"/>
    </source>
</evidence>
<proteinExistence type="inferred from homology"/>
<keyword evidence="10" id="KW-1185">Reference proteome</keyword>
<evidence type="ECO:0000313" key="9">
    <source>
        <dbReference type="EMBL" id="KAG6374526.1"/>
    </source>
</evidence>
<comment type="similarity">
    <text evidence="2">Belongs to the Ca(2+):cation antiporter (CaCA) (TC 2.A.19) family.</text>
</comment>
<keyword evidence="6 7" id="KW-0472">Membrane</keyword>
<keyword evidence="4 7" id="KW-0812">Transmembrane</keyword>
<dbReference type="PANTHER" id="PTHR12266">
    <property type="entry name" value="NA+/CA2+ K+ INDEPENDENT EXCHANGER"/>
    <property type="match status" value="1"/>
</dbReference>
<dbReference type="Pfam" id="PF01699">
    <property type="entry name" value="Na_Ca_ex"/>
    <property type="match status" value="1"/>
</dbReference>
<comment type="subcellular location">
    <subcellularLocation>
        <location evidence="1">Membrane</location>
        <topology evidence="1">Multi-pass membrane protein</topology>
    </subcellularLocation>
</comment>
<dbReference type="InterPro" id="IPR004837">
    <property type="entry name" value="NaCa_Exmemb"/>
</dbReference>
<dbReference type="GO" id="GO:0008324">
    <property type="term" value="F:monoatomic cation transmembrane transporter activity"/>
    <property type="evidence" value="ECO:0007669"/>
    <property type="project" value="TreeGrafter"/>
</dbReference>
<reference evidence="9" key="1">
    <citation type="submission" date="2021-03" db="EMBL/GenBank/DDBJ databases">
        <title>Evolutionary innovations through gain and loss of genes in the ectomycorrhizal Boletales.</title>
        <authorList>
            <person name="Wu G."/>
            <person name="Miyauchi S."/>
            <person name="Morin E."/>
            <person name="Yang Z.-L."/>
            <person name="Xu J."/>
            <person name="Martin F.M."/>
        </authorList>
    </citation>
    <scope>NUCLEOTIDE SEQUENCE</scope>
    <source>
        <strain evidence="9">BR01</strain>
    </source>
</reference>
<name>A0A8I3A955_9AGAM</name>
<dbReference type="InterPro" id="IPR044880">
    <property type="entry name" value="NCX_ion-bd_dom_sf"/>
</dbReference>
<dbReference type="OrthoDB" id="407410at2759"/>
<comment type="caution">
    <text evidence="9">The sequence shown here is derived from an EMBL/GenBank/DDBJ whole genome shotgun (WGS) entry which is preliminary data.</text>
</comment>
<dbReference type="GO" id="GO:0006874">
    <property type="term" value="P:intracellular calcium ion homeostasis"/>
    <property type="evidence" value="ECO:0007669"/>
    <property type="project" value="TreeGrafter"/>
</dbReference>
<feature type="transmembrane region" description="Helical" evidence="7">
    <location>
        <begin position="184"/>
        <end position="202"/>
    </location>
</feature>
<organism evidence="9 10">
    <name type="scientific">Boletus reticuloceps</name>
    <dbReference type="NCBI Taxonomy" id="495285"/>
    <lineage>
        <taxon>Eukaryota</taxon>
        <taxon>Fungi</taxon>
        <taxon>Dikarya</taxon>
        <taxon>Basidiomycota</taxon>
        <taxon>Agaricomycotina</taxon>
        <taxon>Agaricomycetes</taxon>
        <taxon>Agaricomycetidae</taxon>
        <taxon>Boletales</taxon>
        <taxon>Boletineae</taxon>
        <taxon>Boletaceae</taxon>
        <taxon>Boletoideae</taxon>
        <taxon>Boletus</taxon>
    </lineage>
</organism>
<evidence type="ECO:0000256" key="6">
    <source>
        <dbReference type="ARBA" id="ARBA00023136"/>
    </source>
</evidence>
<feature type="transmembrane region" description="Helical" evidence="7">
    <location>
        <begin position="107"/>
        <end position="131"/>
    </location>
</feature>
<accession>A0A8I3A955</accession>
<feature type="transmembrane region" description="Helical" evidence="7">
    <location>
        <begin position="49"/>
        <end position="66"/>
    </location>
</feature>
<feature type="domain" description="Sodium/calcium exchanger membrane region" evidence="8">
    <location>
        <begin position="54"/>
        <end position="197"/>
    </location>
</feature>
<keyword evidence="5 7" id="KW-1133">Transmembrane helix</keyword>
<protein>
    <submittedName>
        <fullName evidence="9">Sodium/calcium exchanger protein-domain-containing protein</fullName>
    </submittedName>
</protein>
<sequence>MYPWTPVLCRHIVHHIKWLLAGTGLGGFVLALLVLAFSNVSSHPTAQMARCSMGFFVAVVWIMAIADEVVNVLQTFGFIFGLSDAIIGLTIFAVGNSLADLVANTSVAVFAPMMGFSACFGGPMLNILLGIGISGTYVINESGGKPYDLHFTPTLITSTVGLLMLLVTTLVVVPIQGYVLSRRWGMFLVLAYVVLMSANLAVEMSLM</sequence>
<dbReference type="PANTHER" id="PTHR12266:SF0">
    <property type="entry name" value="MITOCHONDRIAL SODIUM_CALCIUM EXCHANGER PROTEIN"/>
    <property type="match status" value="1"/>
</dbReference>
<evidence type="ECO:0000259" key="8">
    <source>
        <dbReference type="Pfam" id="PF01699"/>
    </source>
</evidence>
<dbReference type="Proteomes" id="UP000683000">
    <property type="component" value="Unassembled WGS sequence"/>
</dbReference>
<gene>
    <name evidence="9" type="ORF">JVT61DRAFT_4574</name>
</gene>
<dbReference type="InterPro" id="IPR051359">
    <property type="entry name" value="CaCA_antiporter"/>
</dbReference>
<dbReference type="GO" id="GO:0016020">
    <property type="term" value="C:membrane"/>
    <property type="evidence" value="ECO:0007669"/>
    <property type="project" value="UniProtKB-SubCell"/>
</dbReference>
<evidence type="ECO:0000256" key="5">
    <source>
        <dbReference type="ARBA" id="ARBA00022989"/>
    </source>
</evidence>
<evidence type="ECO:0000256" key="4">
    <source>
        <dbReference type="ARBA" id="ARBA00022692"/>
    </source>
</evidence>
<dbReference type="Gene3D" id="1.20.1420.30">
    <property type="entry name" value="NCX, central ion-binding region"/>
    <property type="match status" value="1"/>
</dbReference>
<evidence type="ECO:0000256" key="2">
    <source>
        <dbReference type="ARBA" id="ARBA00008170"/>
    </source>
</evidence>
<keyword evidence="3" id="KW-0813">Transport</keyword>
<evidence type="ECO:0000313" key="10">
    <source>
        <dbReference type="Proteomes" id="UP000683000"/>
    </source>
</evidence>
<evidence type="ECO:0000256" key="7">
    <source>
        <dbReference type="SAM" id="Phobius"/>
    </source>
</evidence>
<evidence type="ECO:0000256" key="3">
    <source>
        <dbReference type="ARBA" id="ARBA00022448"/>
    </source>
</evidence>
<dbReference type="EMBL" id="JAGFBS010000018">
    <property type="protein sequence ID" value="KAG6374526.1"/>
    <property type="molecule type" value="Genomic_DNA"/>
</dbReference>